<dbReference type="EMBL" id="WUUU01000341">
    <property type="protein sequence ID" value="MXR22583.1"/>
    <property type="molecule type" value="Genomic_DNA"/>
</dbReference>
<evidence type="ECO:0000313" key="7">
    <source>
        <dbReference type="EMBL" id="MXR22583.1"/>
    </source>
</evidence>
<evidence type="ECO:0000256" key="2">
    <source>
        <dbReference type="ARBA" id="ARBA00022475"/>
    </source>
</evidence>
<dbReference type="AlphaFoldDB" id="A0A6B0SSP8"/>
<keyword evidence="8" id="KW-1185">Reference proteome</keyword>
<evidence type="ECO:0000313" key="8">
    <source>
        <dbReference type="Proteomes" id="UP000471521"/>
    </source>
</evidence>
<proteinExistence type="predicted"/>
<reference evidence="7 8" key="1">
    <citation type="submission" date="2019-12" db="EMBL/GenBank/DDBJ databases">
        <title>Isolation and characterization of three novel carbon monoxide-oxidizing members of Halobacteria from salione crusts and soils.</title>
        <authorList>
            <person name="Myers M.R."/>
            <person name="King G.M."/>
        </authorList>
    </citation>
    <scope>NUCLEOTIDE SEQUENCE [LARGE SCALE GENOMIC DNA]</scope>
    <source>
        <strain evidence="7 8">PCN9</strain>
    </source>
</reference>
<accession>A0A6B0SSP8</accession>
<dbReference type="Pfam" id="PF03631">
    <property type="entry name" value="Virul_fac_BrkB"/>
    <property type="match status" value="1"/>
</dbReference>
<keyword evidence="2" id="KW-1003">Cell membrane</keyword>
<comment type="subcellular location">
    <subcellularLocation>
        <location evidence="1">Cell membrane</location>
        <topology evidence="1">Multi-pass membrane protein</topology>
    </subcellularLocation>
</comment>
<comment type="caution">
    <text evidence="7">The sequence shown here is derived from an EMBL/GenBank/DDBJ whole genome shotgun (WGS) entry which is preliminary data.</text>
</comment>
<evidence type="ECO:0000256" key="4">
    <source>
        <dbReference type="ARBA" id="ARBA00022989"/>
    </source>
</evidence>
<feature type="transmembrane region" description="Helical" evidence="6">
    <location>
        <begin position="77"/>
        <end position="99"/>
    </location>
</feature>
<dbReference type="PANTHER" id="PTHR30213">
    <property type="entry name" value="INNER MEMBRANE PROTEIN YHJD"/>
    <property type="match status" value="1"/>
</dbReference>
<evidence type="ECO:0000256" key="3">
    <source>
        <dbReference type="ARBA" id="ARBA00022692"/>
    </source>
</evidence>
<keyword evidence="4 6" id="KW-1133">Transmembrane helix</keyword>
<dbReference type="GO" id="GO:0005886">
    <property type="term" value="C:plasma membrane"/>
    <property type="evidence" value="ECO:0007669"/>
    <property type="project" value="UniProtKB-SubCell"/>
</dbReference>
<dbReference type="PANTHER" id="PTHR30213:SF0">
    <property type="entry name" value="UPF0761 MEMBRANE PROTEIN YIHY"/>
    <property type="match status" value="1"/>
</dbReference>
<protein>
    <submittedName>
        <fullName evidence="7">YihY/virulence factor BrkB family protein</fullName>
    </submittedName>
</protein>
<dbReference type="RefSeq" id="WP_201293106.1">
    <property type="nucleotide sequence ID" value="NZ_WUUU01000341.1"/>
</dbReference>
<sequence length="178" mass="18607">GPPQLAVLAGVVATWSTLSLGRAVSNVFRDVYSDVDHTPLERAADVVVVFLTWVVAVLLVLVVGILLAFVEPAVAVTLGWPVVLFVALIVVLLPMYLVFPPSVSLREALPGTALAAAAWTGSAMVFNAYAARAVSVRLFGLVGVVLLVLTWLYVGSLALVAGAATNAVLADRLEDTQT</sequence>
<keyword evidence="5 6" id="KW-0472">Membrane</keyword>
<organism evidence="7 8">
    <name type="scientific">Halobacterium bonnevillei</name>
    <dbReference type="NCBI Taxonomy" id="2692200"/>
    <lineage>
        <taxon>Archaea</taxon>
        <taxon>Methanobacteriati</taxon>
        <taxon>Methanobacteriota</taxon>
        <taxon>Stenosarchaea group</taxon>
        <taxon>Halobacteria</taxon>
        <taxon>Halobacteriales</taxon>
        <taxon>Halobacteriaceae</taxon>
        <taxon>Halobacterium</taxon>
    </lineage>
</organism>
<dbReference type="Proteomes" id="UP000471521">
    <property type="component" value="Unassembled WGS sequence"/>
</dbReference>
<evidence type="ECO:0000256" key="1">
    <source>
        <dbReference type="ARBA" id="ARBA00004651"/>
    </source>
</evidence>
<dbReference type="InterPro" id="IPR017039">
    <property type="entry name" value="Virul_fac_BrkB"/>
</dbReference>
<keyword evidence="3 6" id="KW-0812">Transmembrane</keyword>
<feature type="transmembrane region" description="Helical" evidence="6">
    <location>
        <begin position="47"/>
        <end position="70"/>
    </location>
</feature>
<feature type="transmembrane region" description="Helical" evidence="6">
    <location>
        <begin position="111"/>
        <end position="131"/>
    </location>
</feature>
<evidence type="ECO:0000256" key="6">
    <source>
        <dbReference type="SAM" id="Phobius"/>
    </source>
</evidence>
<feature type="non-terminal residue" evidence="7">
    <location>
        <position position="1"/>
    </location>
</feature>
<feature type="transmembrane region" description="Helical" evidence="6">
    <location>
        <begin position="138"/>
        <end position="164"/>
    </location>
</feature>
<name>A0A6B0SSP8_9EURY</name>
<gene>
    <name evidence="7" type="ORF">GRX66_19130</name>
</gene>
<evidence type="ECO:0000256" key="5">
    <source>
        <dbReference type="ARBA" id="ARBA00023136"/>
    </source>
</evidence>